<dbReference type="Gene3D" id="1.20.1250.20">
    <property type="entry name" value="MFS general substrate transporter like domains"/>
    <property type="match status" value="1"/>
</dbReference>
<proteinExistence type="predicted"/>
<dbReference type="GO" id="GO:0016020">
    <property type="term" value="C:membrane"/>
    <property type="evidence" value="ECO:0007669"/>
    <property type="project" value="UniProtKB-SubCell"/>
</dbReference>
<dbReference type="VEuPathDB" id="FungiDB:P174DRAFT_434047"/>
<comment type="subcellular location">
    <subcellularLocation>
        <location evidence="1">Membrane</location>
        <topology evidence="1">Multi-pass membrane protein</topology>
    </subcellularLocation>
</comment>
<evidence type="ECO:0000256" key="2">
    <source>
        <dbReference type="ARBA" id="ARBA00022692"/>
    </source>
</evidence>
<keyword evidence="3 5" id="KW-1133">Transmembrane helix</keyword>
<keyword evidence="4 5" id="KW-0472">Membrane</keyword>
<protein>
    <recommendedName>
        <fullName evidence="8">General substrate transporter</fullName>
    </recommendedName>
</protein>
<dbReference type="PANTHER" id="PTHR48022">
    <property type="entry name" value="PLASTIDIC GLUCOSE TRANSPORTER 4"/>
    <property type="match status" value="1"/>
</dbReference>
<dbReference type="GO" id="GO:0005351">
    <property type="term" value="F:carbohydrate:proton symporter activity"/>
    <property type="evidence" value="ECO:0007669"/>
    <property type="project" value="TreeGrafter"/>
</dbReference>
<feature type="transmembrane region" description="Helical" evidence="5">
    <location>
        <begin position="117"/>
        <end position="134"/>
    </location>
</feature>
<dbReference type="OMA" id="NTHNERP"/>
<keyword evidence="7" id="KW-1185">Reference proteome</keyword>
<dbReference type="Pfam" id="PF00083">
    <property type="entry name" value="Sugar_tr"/>
    <property type="match status" value="1"/>
</dbReference>
<dbReference type="PANTHER" id="PTHR48022:SF64">
    <property type="entry name" value="MAJOR FACILITATOR SUPERFAMILY (MFS) PROFILE DOMAIN-CONTAINING PROTEIN"/>
    <property type="match status" value="1"/>
</dbReference>
<dbReference type="InterPro" id="IPR050360">
    <property type="entry name" value="MFS_Sugar_Transporters"/>
</dbReference>
<accession>A0A2I1BZZ8</accession>
<dbReference type="SUPFAM" id="SSF103473">
    <property type="entry name" value="MFS general substrate transporter"/>
    <property type="match status" value="1"/>
</dbReference>
<dbReference type="InterPro" id="IPR005828">
    <property type="entry name" value="MFS_sugar_transport-like"/>
</dbReference>
<dbReference type="RefSeq" id="XP_024679553.1">
    <property type="nucleotide sequence ID" value="XM_024825840.1"/>
</dbReference>
<comment type="caution">
    <text evidence="6">The sequence shown here is derived from an EMBL/GenBank/DDBJ whole genome shotgun (WGS) entry which is preliminary data.</text>
</comment>
<dbReference type="InterPro" id="IPR036259">
    <property type="entry name" value="MFS_trans_sf"/>
</dbReference>
<dbReference type="OrthoDB" id="6133115at2759"/>
<evidence type="ECO:0000256" key="3">
    <source>
        <dbReference type="ARBA" id="ARBA00022989"/>
    </source>
</evidence>
<keyword evidence="2 5" id="KW-0812">Transmembrane</keyword>
<sequence length="210" mass="23988">MVFFGTDSDLDRIYQLRSAEPDQWLSPDLEHDCGADNVFFVDKIGRRKLFLVSTAGMLVAFVVWMICSARYAIAGNHNAANAVIAMMYYVFYNIAWSGLLVGYTVEILPYSIRAKGMTVMWLCIDVALFFNQYINPIALENLGWKYYIFYCVWLGVELTVVWFFYIETRNTPLEEIAMYFEGESAIVVGGVAGTEKARELKNTLHIEEVS</sequence>
<evidence type="ECO:0000256" key="4">
    <source>
        <dbReference type="ARBA" id="ARBA00023136"/>
    </source>
</evidence>
<dbReference type="Proteomes" id="UP000234474">
    <property type="component" value="Unassembled WGS sequence"/>
</dbReference>
<dbReference type="GeneID" id="36533165"/>
<feature type="transmembrane region" description="Helical" evidence="5">
    <location>
        <begin position="49"/>
        <end position="73"/>
    </location>
</feature>
<evidence type="ECO:0000313" key="7">
    <source>
        <dbReference type="Proteomes" id="UP000234474"/>
    </source>
</evidence>
<organism evidence="6 7">
    <name type="scientific">Aspergillus novofumigatus (strain IBT 16806)</name>
    <dbReference type="NCBI Taxonomy" id="1392255"/>
    <lineage>
        <taxon>Eukaryota</taxon>
        <taxon>Fungi</taxon>
        <taxon>Dikarya</taxon>
        <taxon>Ascomycota</taxon>
        <taxon>Pezizomycotina</taxon>
        <taxon>Eurotiomycetes</taxon>
        <taxon>Eurotiomycetidae</taxon>
        <taxon>Eurotiales</taxon>
        <taxon>Aspergillaceae</taxon>
        <taxon>Aspergillus</taxon>
        <taxon>Aspergillus subgen. Fumigati</taxon>
    </lineage>
</organism>
<evidence type="ECO:0000256" key="1">
    <source>
        <dbReference type="ARBA" id="ARBA00004141"/>
    </source>
</evidence>
<evidence type="ECO:0000313" key="6">
    <source>
        <dbReference type="EMBL" id="PKX90958.1"/>
    </source>
</evidence>
<reference evidence="7" key="1">
    <citation type="journal article" date="2018" name="Proc. Natl. Acad. Sci. U.S.A.">
        <title>Linking secondary metabolites to gene clusters through genome sequencing of six diverse Aspergillus species.</title>
        <authorList>
            <person name="Kaerboelling I."/>
            <person name="Vesth T.C."/>
            <person name="Frisvad J.C."/>
            <person name="Nybo J.L."/>
            <person name="Theobald S."/>
            <person name="Kuo A."/>
            <person name="Bowyer P."/>
            <person name="Matsuda Y."/>
            <person name="Mondo S."/>
            <person name="Lyhne E.K."/>
            <person name="Kogle M.E."/>
            <person name="Clum A."/>
            <person name="Lipzen A."/>
            <person name="Salamov A."/>
            <person name="Ngan C.Y."/>
            <person name="Daum C."/>
            <person name="Chiniquy J."/>
            <person name="Barry K."/>
            <person name="LaButti K."/>
            <person name="Haridas S."/>
            <person name="Simmons B.A."/>
            <person name="Magnuson J.K."/>
            <person name="Mortensen U.H."/>
            <person name="Larsen T.O."/>
            <person name="Grigoriev I.V."/>
            <person name="Baker S.E."/>
            <person name="Andersen M.R."/>
        </authorList>
    </citation>
    <scope>NUCLEOTIDE SEQUENCE [LARGE SCALE GENOMIC DNA]</scope>
    <source>
        <strain evidence="7">IBT 16806</strain>
    </source>
</reference>
<dbReference type="EMBL" id="MSZS01000007">
    <property type="protein sequence ID" value="PKX90958.1"/>
    <property type="molecule type" value="Genomic_DNA"/>
</dbReference>
<feature type="transmembrane region" description="Helical" evidence="5">
    <location>
        <begin position="79"/>
        <end position="105"/>
    </location>
</feature>
<evidence type="ECO:0008006" key="8">
    <source>
        <dbReference type="Google" id="ProtNLM"/>
    </source>
</evidence>
<feature type="transmembrane region" description="Helical" evidence="5">
    <location>
        <begin position="146"/>
        <end position="166"/>
    </location>
</feature>
<gene>
    <name evidence="6" type="ORF">P174DRAFT_434047</name>
</gene>
<name>A0A2I1BZZ8_ASPN1</name>
<dbReference type="AlphaFoldDB" id="A0A2I1BZZ8"/>
<evidence type="ECO:0000256" key="5">
    <source>
        <dbReference type="SAM" id="Phobius"/>
    </source>
</evidence>